<dbReference type="Gene3D" id="3.40.1280.10">
    <property type="match status" value="1"/>
</dbReference>
<dbReference type="PANTHER" id="PTHR43191:SF2">
    <property type="entry name" value="RRNA METHYLTRANSFERASE 3, MITOCHONDRIAL"/>
    <property type="match status" value="1"/>
</dbReference>
<evidence type="ECO:0000313" key="6">
    <source>
        <dbReference type="Proteomes" id="UP000631694"/>
    </source>
</evidence>
<keyword evidence="6" id="KW-1185">Reference proteome</keyword>
<dbReference type="InterPro" id="IPR051259">
    <property type="entry name" value="rRNA_Methyltransferase"/>
</dbReference>
<dbReference type="RefSeq" id="WP_197311833.1">
    <property type="nucleotide sequence ID" value="NZ_JADZLT010000051.1"/>
</dbReference>
<dbReference type="InterPro" id="IPR029026">
    <property type="entry name" value="tRNA_m1G_MTases_N"/>
</dbReference>
<protein>
    <submittedName>
        <fullName evidence="5">RNA methyltransferase</fullName>
    </submittedName>
</protein>
<comment type="caution">
    <text evidence="5">The sequence shown here is derived from an EMBL/GenBank/DDBJ whole genome shotgun (WGS) entry which is preliminary data.</text>
</comment>
<name>A0A931MYS3_9HYPH</name>
<sequence>MSDPVKFGGAVHQVTSLTNPLVKNLRALQMKKHRDETGLFLGEGLKLVTDALEEQWPIDTICYAARGRQEARVMQTAAAVKARGGMVLEVNEAVLGKITRRDNPQMVVGAFRQKLTPLSAVRLAAGDVWVALEGVKDPGNLGTVIRTVDSVGAKGVIIIGETCDPFSLEAVRATMGSLFHVPLVRTGIDEFLGWKAKAGVRMVGTHLSGTTDWRRIASPEATVLLMGNEQSGLSDRFAGACDVLAKIAMAGHADSLNLAIATGVMLYELRRDVLVV</sequence>
<evidence type="ECO:0000259" key="4">
    <source>
        <dbReference type="SMART" id="SM00967"/>
    </source>
</evidence>
<reference evidence="5" key="1">
    <citation type="submission" date="2020-12" db="EMBL/GenBank/DDBJ databases">
        <title>Methylobrevis albus sp. nov., isolated from fresh water lack sediment.</title>
        <authorList>
            <person name="Zou Q."/>
        </authorList>
    </citation>
    <scope>NUCLEOTIDE SEQUENCE</scope>
    <source>
        <strain evidence="5">L22</strain>
    </source>
</reference>
<accession>A0A931MYS3</accession>
<dbReference type="GO" id="GO:0008173">
    <property type="term" value="F:RNA methyltransferase activity"/>
    <property type="evidence" value="ECO:0007669"/>
    <property type="project" value="InterPro"/>
</dbReference>
<keyword evidence="3" id="KW-0808">Transferase</keyword>
<comment type="similarity">
    <text evidence="1">Belongs to the class IV-like SAM-binding methyltransferase superfamily. RNA methyltransferase TrmH family.</text>
</comment>
<keyword evidence="2 5" id="KW-0489">Methyltransferase</keyword>
<proteinExistence type="inferred from homology"/>
<dbReference type="Pfam" id="PF00588">
    <property type="entry name" value="SpoU_methylase"/>
    <property type="match status" value="1"/>
</dbReference>
<dbReference type="InterPro" id="IPR029064">
    <property type="entry name" value="Ribosomal_eL30-like_sf"/>
</dbReference>
<dbReference type="InterPro" id="IPR013123">
    <property type="entry name" value="SpoU_subst-bd"/>
</dbReference>
<dbReference type="InterPro" id="IPR029028">
    <property type="entry name" value="Alpha/beta_knot_MTases"/>
</dbReference>
<dbReference type="AlphaFoldDB" id="A0A931MYS3"/>
<dbReference type="GO" id="GO:0003723">
    <property type="term" value="F:RNA binding"/>
    <property type="evidence" value="ECO:0007669"/>
    <property type="project" value="InterPro"/>
</dbReference>
<evidence type="ECO:0000256" key="3">
    <source>
        <dbReference type="ARBA" id="ARBA00022679"/>
    </source>
</evidence>
<dbReference type="SMART" id="SM00967">
    <property type="entry name" value="SpoU_sub_bind"/>
    <property type="match status" value="1"/>
</dbReference>
<feature type="domain" description="RNA 2-O ribose methyltransferase substrate binding" evidence="4">
    <location>
        <begin position="41"/>
        <end position="117"/>
    </location>
</feature>
<evidence type="ECO:0000313" key="5">
    <source>
        <dbReference type="EMBL" id="MBH0238747.1"/>
    </source>
</evidence>
<evidence type="ECO:0000256" key="1">
    <source>
        <dbReference type="ARBA" id="ARBA00007228"/>
    </source>
</evidence>
<dbReference type="SUPFAM" id="SSF55315">
    <property type="entry name" value="L30e-like"/>
    <property type="match status" value="1"/>
</dbReference>
<evidence type="ECO:0000256" key="2">
    <source>
        <dbReference type="ARBA" id="ARBA00022603"/>
    </source>
</evidence>
<organism evidence="5 6">
    <name type="scientific">Methylobrevis albus</name>
    <dbReference type="NCBI Taxonomy" id="2793297"/>
    <lineage>
        <taxon>Bacteria</taxon>
        <taxon>Pseudomonadati</taxon>
        <taxon>Pseudomonadota</taxon>
        <taxon>Alphaproteobacteria</taxon>
        <taxon>Hyphomicrobiales</taxon>
        <taxon>Pleomorphomonadaceae</taxon>
        <taxon>Methylobrevis</taxon>
    </lineage>
</organism>
<dbReference type="Pfam" id="PF22435">
    <property type="entry name" value="MRM3-like_sub_bind"/>
    <property type="match status" value="1"/>
</dbReference>
<dbReference type="Gene3D" id="3.30.1330.30">
    <property type="match status" value="1"/>
</dbReference>
<dbReference type="EMBL" id="JADZLT010000051">
    <property type="protein sequence ID" value="MBH0238747.1"/>
    <property type="molecule type" value="Genomic_DNA"/>
</dbReference>
<dbReference type="GO" id="GO:0032259">
    <property type="term" value="P:methylation"/>
    <property type="evidence" value="ECO:0007669"/>
    <property type="project" value="UniProtKB-KW"/>
</dbReference>
<dbReference type="Proteomes" id="UP000631694">
    <property type="component" value="Unassembled WGS sequence"/>
</dbReference>
<dbReference type="GO" id="GO:0006396">
    <property type="term" value="P:RNA processing"/>
    <property type="evidence" value="ECO:0007669"/>
    <property type="project" value="InterPro"/>
</dbReference>
<dbReference type="InterPro" id="IPR001537">
    <property type="entry name" value="SpoU_MeTrfase"/>
</dbReference>
<dbReference type="CDD" id="cd18095">
    <property type="entry name" value="SpoU-like_rRNA-MTase"/>
    <property type="match status" value="1"/>
</dbReference>
<dbReference type="SUPFAM" id="SSF75217">
    <property type="entry name" value="alpha/beta knot"/>
    <property type="match status" value="1"/>
</dbReference>
<dbReference type="InterPro" id="IPR053888">
    <property type="entry name" value="MRM3-like_sub_bind"/>
</dbReference>
<gene>
    <name evidence="5" type="ORF">I5731_13000</name>
</gene>
<dbReference type="PANTHER" id="PTHR43191">
    <property type="entry name" value="RRNA METHYLTRANSFERASE 3"/>
    <property type="match status" value="1"/>
</dbReference>
<dbReference type="GO" id="GO:0005737">
    <property type="term" value="C:cytoplasm"/>
    <property type="evidence" value="ECO:0007669"/>
    <property type="project" value="UniProtKB-ARBA"/>
</dbReference>